<evidence type="ECO:0000313" key="6">
    <source>
        <dbReference type="Proteomes" id="UP001164746"/>
    </source>
</evidence>
<evidence type="ECO:0000256" key="2">
    <source>
        <dbReference type="ARBA" id="ARBA00022801"/>
    </source>
</evidence>
<evidence type="ECO:0000259" key="4">
    <source>
        <dbReference type="Pfam" id="PF00135"/>
    </source>
</evidence>
<dbReference type="Pfam" id="PF00135">
    <property type="entry name" value="COesterase"/>
    <property type="match status" value="1"/>
</dbReference>
<accession>A0ABY7FPS1</accession>
<feature type="chain" id="PRO_5044967635" description="Carboxylic ester hydrolase" evidence="3">
    <location>
        <begin position="22"/>
        <end position="521"/>
    </location>
</feature>
<feature type="signal peptide" evidence="3">
    <location>
        <begin position="1"/>
        <end position="21"/>
    </location>
</feature>
<dbReference type="Gene3D" id="3.40.50.1820">
    <property type="entry name" value="alpha/beta hydrolase"/>
    <property type="match status" value="1"/>
</dbReference>
<keyword evidence="6" id="KW-1185">Reference proteome</keyword>
<proteinExistence type="inferred from homology"/>
<evidence type="ECO:0000256" key="1">
    <source>
        <dbReference type="ARBA" id="ARBA00005964"/>
    </source>
</evidence>
<keyword evidence="3" id="KW-0732">Signal</keyword>
<dbReference type="InterPro" id="IPR002018">
    <property type="entry name" value="CarbesteraseB"/>
</dbReference>
<dbReference type="EMBL" id="CP111024">
    <property type="protein sequence ID" value="WAR24200.1"/>
    <property type="molecule type" value="Genomic_DNA"/>
</dbReference>
<name>A0ABY7FPS1_MYAAR</name>
<dbReference type="InterPro" id="IPR019819">
    <property type="entry name" value="Carboxylesterase_B_CS"/>
</dbReference>
<evidence type="ECO:0000256" key="3">
    <source>
        <dbReference type="RuleBase" id="RU361235"/>
    </source>
</evidence>
<dbReference type="InterPro" id="IPR050309">
    <property type="entry name" value="Type-B_Carboxylest/Lipase"/>
</dbReference>
<dbReference type="EC" id="3.1.1.-" evidence="3"/>
<dbReference type="InterPro" id="IPR019826">
    <property type="entry name" value="Carboxylesterase_B_AS"/>
</dbReference>
<organism evidence="5 6">
    <name type="scientific">Mya arenaria</name>
    <name type="common">Soft-shell clam</name>
    <dbReference type="NCBI Taxonomy" id="6604"/>
    <lineage>
        <taxon>Eukaryota</taxon>
        <taxon>Metazoa</taxon>
        <taxon>Spiralia</taxon>
        <taxon>Lophotrochozoa</taxon>
        <taxon>Mollusca</taxon>
        <taxon>Bivalvia</taxon>
        <taxon>Autobranchia</taxon>
        <taxon>Heteroconchia</taxon>
        <taxon>Euheterodonta</taxon>
        <taxon>Imparidentia</taxon>
        <taxon>Neoheterodontei</taxon>
        <taxon>Myida</taxon>
        <taxon>Myoidea</taxon>
        <taxon>Myidae</taxon>
        <taxon>Mya</taxon>
    </lineage>
</organism>
<sequence length="521" mass="57744">MEAIFCFYLVFILSGHIITFAVLSSPAKVNKEHATVSVDCGQVRGLYDATSDAYSFRGIPYASPPVDKLRWRPPVPVNSSNNNCWLGVFAATQFGSPCFQRNAVYNATGTLGSEDCLYLNIWTPSLNSTAELPVMFWIHGGYLTIGNGNWQDVGYAPTAQLAHDHNVVYVSINYRLNAFGFMSLEMLRAGSPNNTSGNYGFMDMLAGLQWVQNNIRQFGGDPKQVSLFGQSSGGTSIFALLASPLARGLFNKAWAISGSPIMNKTAAEADVDNQVFVRNTGCSDADCLYKMTPEDVILRVPWEVFPYWDMSDQSGIPPKDRFDGSLPVIDGTTAQELDLEPIPQEVANWTWADNKYQEYVRNALRPFGDVVAETALKLYPEHVQTPEFQLTSLSSDIRLTCGNDYLALVMANSFTSPVFRYIADYVPSTPMQAFGDTFPANYAFHGIDMFAYYKTMGLMISNMTDADRQWEVNVQQEVLSFVRTGSPQTSDWGTFPGQTALLNANTTVTTGYHTAQCLFWL</sequence>
<feature type="domain" description="Carboxylesterase type B" evidence="4">
    <location>
        <begin position="34"/>
        <end position="520"/>
    </location>
</feature>
<dbReference type="PROSITE" id="PS00122">
    <property type="entry name" value="CARBOXYLESTERASE_B_1"/>
    <property type="match status" value="1"/>
</dbReference>
<reference evidence="5" key="1">
    <citation type="submission" date="2022-11" db="EMBL/GenBank/DDBJ databases">
        <title>Centuries of genome instability and evolution in soft-shell clam transmissible cancer (bioRxiv).</title>
        <authorList>
            <person name="Hart S.F.M."/>
            <person name="Yonemitsu M.A."/>
            <person name="Giersch R.M."/>
            <person name="Beal B.F."/>
            <person name="Arriagada G."/>
            <person name="Davis B.W."/>
            <person name="Ostrander E.A."/>
            <person name="Goff S.P."/>
            <person name="Metzger M.J."/>
        </authorList>
    </citation>
    <scope>NUCLEOTIDE SEQUENCE</scope>
    <source>
        <strain evidence="5">MELC-2E11</strain>
        <tissue evidence="5">Siphon/mantle</tissue>
    </source>
</reference>
<evidence type="ECO:0000313" key="5">
    <source>
        <dbReference type="EMBL" id="WAR24200.1"/>
    </source>
</evidence>
<dbReference type="PANTHER" id="PTHR11559">
    <property type="entry name" value="CARBOXYLESTERASE"/>
    <property type="match status" value="1"/>
</dbReference>
<keyword evidence="2 3" id="KW-0378">Hydrolase</keyword>
<dbReference type="InterPro" id="IPR029058">
    <property type="entry name" value="AB_hydrolase_fold"/>
</dbReference>
<dbReference type="PROSITE" id="PS00941">
    <property type="entry name" value="CARBOXYLESTERASE_B_2"/>
    <property type="match status" value="1"/>
</dbReference>
<dbReference type="SUPFAM" id="SSF53474">
    <property type="entry name" value="alpha/beta-Hydrolases"/>
    <property type="match status" value="1"/>
</dbReference>
<dbReference type="Proteomes" id="UP001164746">
    <property type="component" value="Chromosome 13"/>
</dbReference>
<gene>
    <name evidence="5" type="ORF">MAR_037869</name>
</gene>
<protein>
    <recommendedName>
        <fullName evidence="3">Carboxylic ester hydrolase</fullName>
        <ecNumber evidence="3">3.1.1.-</ecNumber>
    </recommendedName>
</protein>
<comment type="similarity">
    <text evidence="1 3">Belongs to the type-B carboxylesterase/lipase family.</text>
</comment>